<dbReference type="GO" id="GO:0005737">
    <property type="term" value="C:cytoplasm"/>
    <property type="evidence" value="ECO:0007669"/>
    <property type="project" value="TreeGrafter"/>
</dbReference>
<evidence type="ECO:0000256" key="4">
    <source>
        <dbReference type="ARBA" id="ARBA00022813"/>
    </source>
</evidence>
<keyword evidence="2" id="KW-0645">Protease</keyword>
<dbReference type="FunFam" id="3.60.20.30:FF:000001">
    <property type="entry name" value="Isoaspartyl peptidase/L-asparaginase"/>
    <property type="match status" value="1"/>
</dbReference>
<dbReference type="GO" id="GO:0006508">
    <property type="term" value="P:proteolysis"/>
    <property type="evidence" value="ECO:0007669"/>
    <property type="project" value="UniProtKB-KW"/>
</dbReference>
<reference evidence="9" key="1">
    <citation type="journal article" date="2020" name="mSystems">
        <title>Genome- and Community-Level Interaction Insights into Carbon Utilization and Element Cycling Functions of Hydrothermarchaeota in Hydrothermal Sediment.</title>
        <authorList>
            <person name="Zhou Z."/>
            <person name="Liu Y."/>
            <person name="Xu W."/>
            <person name="Pan J."/>
            <person name="Luo Z.H."/>
            <person name="Li M."/>
        </authorList>
    </citation>
    <scope>NUCLEOTIDE SEQUENCE [LARGE SCALE GENOMIC DNA]</scope>
    <source>
        <strain evidence="9">SpSt-258</strain>
    </source>
</reference>
<comment type="caution">
    <text evidence="9">The sequence shown here is derived from an EMBL/GenBank/DDBJ whole genome shotgun (WGS) entry which is preliminary data.</text>
</comment>
<evidence type="ECO:0000256" key="7">
    <source>
        <dbReference type="PIRSR" id="PIRSR600246-2"/>
    </source>
</evidence>
<feature type="binding site" evidence="7">
    <location>
        <begin position="216"/>
        <end position="219"/>
    </location>
    <ligand>
        <name>substrate</name>
    </ligand>
</feature>
<comment type="catalytic activity">
    <reaction evidence="1">
        <text>Cleavage of a beta-linked Asp residue from the N-terminus of a polypeptide.</text>
        <dbReference type="EC" id="3.4.19.5"/>
    </reaction>
</comment>
<dbReference type="GO" id="GO:0008798">
    <property type="term" value="F:beta-aspartyl-peptidase activity"/>
    <property type="evidence" value="ECO:0007669"/>
    <property type="project" value="UniProtKB-EC"/>
</dbReference>
<dbReference type="AlphaFoldDB" id="A0A7V1EHV1"/>
<accession>A0A7V1EHV1</accession>
<dbReference type="SUPFAM" id="SSF56235">
    <property type="entry name" value="N-terminal nucleophile aminohydrolases (Ntn hydrolases)"/>
    <property type="match status" value="1"/>
</dbReference>
<evidence type="ECO:0000313" key="9">
    <source>
        <dbReference type="EMBL" id="HDY58893.1"/>
    </source>
</evidence>
<feature type="site" description="Cleavage; by autolysis" evidence="8">
    <location>
        <begin position="165"/>
        <end position="166"/>
    </location>
</feature>
<dbReference type="EMBL" id="DSKY01000014">
    <property type="protein sequence ID" value="HDY58893.1"/>
    <property type="molecule type" value="Genomic_DNA"/>
</dbReference>
<evidence type="ECO:0000256" key="8">
    <source>
        <dbReference type="PIRSR" id="PIRSR600246-3"/>
    </source>
</evidence>
<keyword evidence="3" id="KW-0378">Hydrolase</keyword>
<organism evidence="9">
    <name type="scientific">candidate division WOR-3 bacterium</name>
    <dbReference type="NCBI Taxonomy" id="2052148"/>
    <lineage>
        <taxon>Bacteria</taxon>
        <taxon>Bacteria division WOR-3</taxon>
    </lineage>
</organism>
<evidence type="ECO:0000256" key="3">
    <source>
        <dbReference type="ARBA" id="ARBA00022801"/>
    </source>
</evidence>
<name>A0A7V1EHV1_UNCW3</name>
<keyword evidence="4" id="KW-0068">Autocatalytic cleavage</keyword>
<dbReference type="InterPro" id="IPR000246">
    <property type="entry name" value="Peptidase_T2"/>
</dbReference>
<dbReference type="GO" id="GO:0004067">
    <property type="term" value="F:asparaginase activity"/>
    <property type="evidence" value="ECO:0007669"/>
    <property type="project" value="UniProtKB-EC"/>
</dbReference>
<gene>
    <name evidence="9" type="ORF">ENP86_04995</name>
</gene>
<dbReference type="PANTHER" id="PTHR10188">
    <property type="entry name" value="L-ASPARAGINASE"/>
    <property type="match status" value="1"/>
</dbReference>
<feature type="binding site" evidence="7">
    <location>
        <begin position="194"/>
        <end position="197"/>
    </location>
    <ligand>
        <name>substrate</name>
    </ligand>
</feature>
<evidence type="ECO:0000256" key="5">
    <source>
        <dbReference type="ARBA" id="ARBA00049366"/>
    </source>
</evidence>
<comment type="catalytic activity">
    <reaction evidence="5">
        <text>L-asparagine + H2O = L-aspartate + NH4(+)</text>
        <dbReference type="Rhea" id="RHEA:21016"/>
        <dbReference type="ChEBI" id="CHEBI:15377"/>
        <dbReference type="ChEBI" id="CHEBI:28938"/>
        <dbReference type="ChEBI" id="CHEBI:29991"/>
        <dbReference type="ChEBI" id="CHEBI:58048"/>
        <dbReference type="EC" id="3.5.1.1"/>
    </reaction>
</comment>
<dbReference type="InterPro" id="IPR029055">
    <property type="entry name" value="Ntn_hydrolases_N"/>
</dbReference>
<protein>
    <submittedName>
        <fullName evidence="9">Asparaginase</fullName>
    </submittedName>
</protein>
<feature type="active site" description="Nucleophile" evidence="6">
    <location>
        <position position="166"/>
    </location>
</feature>
<evidence type="ECO:0000256" key="2">
    <source>
        <dbReference type="ARBA" id="ARBA00022670"/>
    </source>
</evidence>
<dbReference type="CDD" id="cd04702">
    <property type="entry name" value="ASRGL1_like"/>
    <property type="match status" value="1"/>
</dbReference>
<evidence type="ECO:0000256" key="6">
    <source>
        <dbReference type="PIRSR" id="PIRSR600246-1"/>
    </source>
</evidence>
<dbReference type="PANTHER" id="PTHR10188:SF6">
    <property type="entry name" value="N(4)-(BETA-N-ACETYLGLUCOSAMINYL)-L-ASPARAGINASE"/>
    <property type="match status" value="1"/>
</dbReference>
<dbReference type="Pfam" id="PF01112">
    <property type="entry name" value="Asparaginase_2"/>
    <property type="match status" value="1"/>
</dbReference>
<proteinExistence type="predicted"/>
<dbReference type="Gene3D" id="3.60.20.30">
    <property type="entry name" value="(Glycosyl)asparaginase"/>
    <property type="match status" value="1"/>
</dbReference>
<sequence>MKNLVIIANGGAGGINFPHRRAQGLKKAVSVGYEILKNGGSSIDAVEQAIMVLEDTTIFNAGTGSTLGLTGEVEMDASIMTADGNYGAVAAIKNVRYPIQVARLVMEKTDHLLLCGDGALRFARLCGIKYHNPKTKEKIRMWQRVKERLKSDYFPKLYKLKELYETVGVVAMDKDGFITAGTSTGGISLHLPGRIGDTPIIGAGTYANKYGGVSTTGHGEMIMKTLLAFRTVAYMERYSAPVAGKMAIDYATRAKCRSGIIGIDREGRILCVNNTEAMSWCYIKNGTMKSFY</sequence>
<dbReference type="InterPro" id="IPR033844">
    <property type="entry name" value="ASRGL1_meta"/>
</dbReference>
<evidence type="ECO:0000256" key="1">
    <source>
        <dbReference type="ARBA" id="ARBA00000306"/>
    </source>
</evidence>